<gene>
    <name evidence="1" type="ORF">JI746_16190</name>
</gene>
<accession>A0ABS1JQX4</accession>
<keyword evidence="2" id="KW-1185">Reference proteome</keyword>
<reference evidence="1 2" key="1">
    <citation type="journal article" date="2017" name="Int. J. Syst. Evol. Microbiol.">
        <title>Ramlibacter alkalitolerans sp. nov., alkali-tolerant bacterium isolated from soil of ginseng.</title>
        <authorList>
            <person name="Lee D.H."/>
            <person name="Cha C.J."/>
        </authorList>
    </citation>
    <scope>NUCLEOTIDE SEQUENCE [LARGE SCALE GENOMIC DNA]</scope>
    <source>
        <strain evidence="1 2">KACC 19305</strain>
    </source>
</reference>
<dbReference type="RefSeq" id="WP_201690875.1">
    <property type="nucleotide sequence ID" value="NZ_JAEQND010000008.1"/>
</dbReference>
<dbReference type="Proteomes" id="UP000622707">
    <property type="component" value="Unassembled WGS sequence"/>
</dbReference>
<protein>
    <recommendedName>
        <fullName evidence="3">Flagellar protein FliT</fullName>
    </recommendedName>
</protein>
<proteinExistence type="predicted"/>
<evidence type="ECO:0000313" key="1">
    <source>
        <dbReference type="EMBL" id="MBL0426655.1"/>
    </source>
</evidence>
<comment type="caution">
    <text evidence="1">The sequence shown here is derived from an EMBL/GenBank/DDBJ whole genome shotgun (WGS) entry which is preliminary data.</text>
</comment>
<organism evidence="1 2">
    <name type="scientific">Ramlibacter alkalitolerans</name>
    <dbReference type="NCBI Taxonomy" id="2039631"/>
    <lineage>
        <taxon>Bacteria</taxon>
        <taxon>Pseudomonadati</taxon>
        <taxon>Pseudomonadota</taxon>
        <taxon>Betaproteobacteria</taxon>
        <taxon>Burkholderiales</taxon>
        <taxon>Comamonadaceae</taxon>
        <taxon>Ramlibacter</taxon>
    </lineage>
</organism>
<sequence>MNIKEFSPRVVTFKLAAALEQYELDLRALTEGWLDADAFRRLQQEFGAMRVLGAALPRLSVSWVAVMVSRNRLLRSLCGRSGSVLAALQEHLAAVEGLRARCLRMMGAQTPALA</sequence>
<dbReference type="EMBL" id="JAEQND010000008">
    <property type="protein sequence ID" value="MBL0426655.1"/>
    <property type="molecule type" value="Genomic_DNA"/>
</dbReference>
<evidence type="ECO:0000313" key="2">
    <source>
        <dbReference type="Proteomes" id="UP000622707"/>
    </source>
</evidence>
<evidence type="ECO:0008006" key="3">
    <source>
        <dbReference type="Google" id="ProtNLM"/>
    </source>
</evidence>
<name>A0ABS1JQX4_9BURK</name>